<dbReference type="InParanoid" id="J0WSH8"/>
<feature type="compositionally biased region" description="Acidic residues" evidence="1">
    <location>
        <begin position="100"/>
        <end position="112"/>
    </location>
</feature>
<gene>
    <name evidence="2" type="ORF">AURDEDRAFT_130802</name>
</gene>
<keyword evidence="3" id="KW-1185">Reference proteome</keyword>
<dbReference type="AlphaFoldDB" id="J0WSH8"/>
<evidence type="ECO:0000313" key="2">
    <source>
        <dbReference type="EMBL" id="EJD35125.1"/>
    </source>
</evidence>
<dbReference type="EMBL" id="JH687903">
    <property type="protein sequence ID" value="EJD35125.1"/>
    <property type="molecule type" value="Genomic_DNA"/>
</dbReference>
<evidence type="ECO:0000313" key="3">
    <source>
        <dbReference type="Proteomes" id="UP000006514"/>
    </source>
</evidence>
<feature type="region of interest" description="Disordered" evidence="1">
    <location>
        <begin position="340"/>
        <end position="364"/>
    </location>
</feature>
<dbReference type="Proteomes" id="UP000006514">
    <property type="component" value="Unassembled WGS sequence"/>
</dbReference>
<dbReference type="KEGG" id="adl:AURDEDRAFT_130802"/>
<evidence type="ECO:0000256" key="1">
    <source>
        <dbReference type="SAM" id="MobiDB-lite"/>
    </source>
</evidence>
<dbReference type="OrthoDB" id="10254377at2759"/>
<name>J0WSH8_AURST</name>
<protein>
    <submittedName>
        <fullName evidence="2">Uncharacterized protein</fullName>
    </submittedName>
</protein>
<feature type="compositionally biased region" description="Low complexity" evidence="1">
    <location>
        <begin position="171"/>
        <end position="181"/>
    </location>
</feature>
<proteinExistence type="predicted"/>
<sequence>MSSQRTARSITADSFPRATGALLIQTIHTGLVRRLGCCCSAFGPTIPASAASTAGFSDYSASRYDPRSHASKAHPQPPRSIRGARPTAAEKDADANADAQADECAGEDEDEEDRTRASLGRTRRPPRQGACSTMAWCSVQRRQLASRTSRRRHPQKSTYWQHHAYPRQQPRRSSMSRAPAAPGHPSFLLASRSEAIAQHLGVVDRDLFITEEVVETIPTDCLAFTRLRALGGASSSLLAVDIVGAWGAIERALTLAGWRAPLATTCVHVAWNQWVQRETGRAWHGIGIWEMRDFDGVRAHSRSASATSASWAMRHAAGKKLHPVPCLCVAPDELGELPGFIDAPRSAHPSKLDPDTGALSRPRR</sequence>
<organism evidence="2 3">
    <name type="scientific">Auricularia subglabra (strain TFB-10046 / SS5)</name>
    <name type="common">White-rot fungus</name>
    <name type="synonym">Auricularia delicata (strain TFB10046)</name>
    <dbReference type="NCBI Taxonomy" id="717982"/>
    <lineage>
        <taxon>Eukaryota</taxon>
        <taxon>Fungi</taxon>
        <taxon>Dikarya</taxon>
        <taxon>Basidiomycota</taxon>
        <taxon>Agaricomycotina</taxon>
        <taxon>Agaricomycetes</taxon>
        <taxon>Auriculariales</taxon>
        <taxon>Auriculariaceae</taxon>
        <taxon>Auricularia</taxon>
    </lineage>
</organism>
<feature type="region of interest" description="Disordered" evidence="1">
    <location>
        <begin position="61"/>
        <end position="184"/>
    </location>
</feature>
<accession>J0WSH8</accession>
<reference evidence="3" key="1">
    <citation type="journal article" date="2012" name="Science">
        <title>The Paleozoic origin of enzymatic lignin decomposition reconstructed from 31 fungal genomes.</title>
        <authorList>
            <person name="Floudas D."/>
            <person name="Binder M."/>
            <person name="Riley R."/>
            <person name="Barry K."/>
            <person name="Blanchette R.A."/>
            <person name="Henrissat B."/>
            <person name="Martinez A.T."/>
            <person name="Otillar R."/>
            <person name="Spatafora J.W."/>
            <person name="Yadav J.S."/>
            <person name="Aerts A."/>
            <person name="Benoit I."/>
            <person name="Boyd A."/>
            <person name="Carlson A."/>
            <person name="Copeland A."/>
            <person name="Coutinho P.M."/>
            <person name="de Vries R.P."/>
            <person name="Ferreira P."/>
            <person name="Findley K."/>
            <person name="Foster B."/>
            <person name="Gaskell J."/>
            <person name="Glotzer D."/>
            <person name="Gorecki P."/>
            <person name="Heitman J."/>
            <person name="Hesse C."/>
            <person name="Hori C."/>
            <person name="Igarashi K."/>
            <person name="Jurgens J.A."/>
            <person name="Kallen N."/>
            <person name="Kersten P."/>
            <person name="Kohler A."/>
            <person name="Kuees U."/>
            <person name="Kumar T.K.A."/>
            <person name="Kuo A."/>
            <person name="LaButti K."/>
            <person name="Larrondo L.F."/>
            <person name="Lindquist E."/>
            <person name="Ling A."/>
            <person name="Lombard V."/>
            <person name="Lucas S."/>
            <person name="Lundell T."/>
            <person name="Martin R."/>
            <person name="McLaughlin D.J."/>
            <person name="Morgenstern I."/>
            <person name="Morin E."/>
            <person name="Murat C."/>
            <person name="Nagy L.G."/>
            <person name="Nolan M."/>
            <person name="Ohm R.A."/>
            <person name="Patyshakuliyeva A."/>
            <person name="Rokas A."/>
            <person name="Ruiz-Duenas F.J."/>
            <person name="Sabat G."/>
            <person name="Salamov A."/>
            <person name="Samejima M."/>
            <person name="Schmutz J."/>
            <person name="Slot J.C."/>
            <person name="St John F."/>
            <person name="Stenlid J."/>
            <person name="Sun H."/>
            <person name="Sun S."/>
            <person name="Syed K."/>
            <person name="Tsang A."/>
            <person name="Wiebenga A."/>
            <person name="Young D."/>
            <person name="Pisabarro A."/>
            <person name="Eastwood D.C."/>
            <person name="Martin F."/>
            <person name="Cullen D."/>
            <person name="Grigoriev I.V."/>
            <person name="Hibbett D.S."/>
        </authorList>
    </citation>
    <scope>NUCLEOTIDE SEQUENCE [LARGE SCALE GENOMIC DNA]</scope>
    <source>
        <strain evidence="3">TFB10046</strain>
    </source>
</reference>